<dbReference type="RefSeq" id="WP_086543492.1">
    <property type="nucleotide sequence ID" value="NZ_MSSW01000075.1"/>
</dbReference>
<feature type="domain" description="CheB-type methylesterase" evidence="8">
    <location>
        <begin position="12"/>
        <end position="202"/>
    </location>
</feature>
<evidence type="ECO:0000259" key="8">
    <source>
        <dbReference type="PROSITE" id="PS50122"/>
    </source>
</evidence>
<dbReference type="PANTHER" id="PTHR24422:SF27">
    <property type="entry name" value="PROTEIN-GLUTAMATE O-METHYLTRANSFERASE"/>
    <property type="match status" value="1"/>
</dbReference>
<dbReference type="GO" id="GO:0008984">
    <property type="term" value="F:protein-glutamate methylesterase activity"/>
    <property type="evidence" value="ECO:0007669"/>
    <property type="project" value="InterPro"/>
</dbReference>
<dbReference type="SMART" id="SM00387">
    <property type="entry name" value="HATPase_c"/>
    <property type="match status" value="1"/>
</dbReference>
<dbReference type="CDD" id="cd16434">
    <property type="entry name" value="CheB-CheR_fusion"/>
    <property type="match status" value="1"/>
</dbReference>
<dbReference type="OrthoDB" id="9816309at2"/>
<dbReference type="Proteomes" id="UP000256405">
    <property type="component" value="Unassembled WGS sequence"/>
</dbReference>
<dbReference type="PROSITE" id="PS50123">
    <property type="entry name" value="CHER"/>
    <property type="match status" value="1"/>
</dbReference>
<reference evidence="10 11" key="1">
    <citation type="submission" date="2018-08" db="EMBL/GenBank/DDBJ databases">
        <title>Genomic Encyclopedia of Archaeal and Bacterial Type Strains, Phase II (KMG-II): from individual species to whole genera.</title>
        <authorList>
            <person name="Goeker M."/>
        </authorList>
    </citation>
    <scope>NUCLEOTIDE SEQUENCE [LARGE SCALE GENOMIC DNA]</scope>
    <source>
        <strain evidence="10 11">DSM 15986</strain>
    </source>
</reference>
<dbReference type="Gene3D" id="3.30.450.20">
    <property type="entry name" value="PAS domain"/>
    <property type="match status" value="1"/>
</dbReference>
<sequence length="1142" mass="129681">MATLKKNKTQPPATEQNFPIVGIGASAGGLDAFRRLLTAIPESSGMAYVLVQHLDPSHESMLPEILQRVTNIPVHEITDDIHLAPNHIYIIPENKILTSTDGVLQLAPRDKNILNLSIDIFFTTLAEVHKEFAVGVILSGTGKDGTKGLKAIKEYGGISIAQDMESAGYFGMPESAINAGVVDFILAPEKIPEQLLQINSAYKTSHVFTEEKPPSKDEGDVFRQILSLLRQHSDVDFTHYKDPTLRRRIARRIAIVKKKNLTNYLKFLRIDKDEQEALFQDMLIPVTSFFRDPKTFDSLTETVFASILKNKKPDDSIRIWIAGCSTGEELYSIAICLQEFLGANPDSYRERTKIQIFASDISEKAIKKARAGVYTNADVEGLSASQLVNYFTKNNGGYEVSKLIRDMCVIAHHNFLKDPPFAKMDLISCRNVLIYMDTFLQQKAFATFHYALKENGFLLLGKSESIGASSDLFLQAAKNEKIYSRKQVTGKFRSIATEQKQESLKTKVKTVVKHEATQTDFKKSAEAIMIAKSPASVVVNEQMDIVHIHGDLTPFLQSPQGKPTHNLLSMARDGLGFELRNAIHKATKEQVAVIKENIPLKLNATMNDSDSDQDGHGKQTLVTIEIIPLTDTFERHYLIRFEKMIVPKAKDEKSASSGKTQAGEAEKRNEQLEKELALNREDMRSITEDMEAANEELQSANEELQSSNEEMQSLNEELETSKEELQSTNEELIIVNQELFDKQEQLSVARIYSDSIVSTIRHPLIVLDKDLCIKTANAAFYKKFNVDEKETEKKWFYEIQHRQFDDFKLRSLLVKVVSQKDRIDNFEIVLNLPELGERTLLMNAQQIKNEKKAEQLILLAIEDVTERKLAEQKLKTFAEELEKKVKERTAALKESNEELKQTNTQLDQFAHVASHDLQEPLRKILTFSMRLQDDYKDELNTEAKMYLNKIEGASSRMKILIKDLLNYSRLLEHEKLFVKTDLNETLKNILNDFELLVDEKKAQIKFDELPAIEAIPLQMNQLFYNLISNALKFSREDVPPVITITSRTLSEKQMKKYPTFNPSVSYVEIIFTDNGIGFEQKYSEKIFTIFQRLHNRDTFIGTGIGLALTKKITENHHGVTFADGKENKGATFHVILPFKQSH</sequence>
<dbReference type="PROSITE" id="PS50113">
    <property type="entry name" value="PAC"/>
    <property type="match status" value="1"/>
</dbReference>
<feature type="compositionally biased region" description="Polar residues" evidence="5">
    <location>
        <begin position="696"/>
        <end position="715"/>
    </location>
</feature>
<dbReference type="SUPFAM" id="SSF53335">
    <property type="entry name" value="S-adenosyl-L-methionine-dependent methyltransferases"/>
    <property type="match status" value="1"/>
</dbReference>
<evidence type="ECO:0000256" key="3">
    <source>
        <dbReference type="PROSITE-ProRule" id="PRU00050"/>
    </source>
</evidence>
<feature type="region of interest" description="Disordered" evidence="5">
    <location>
        <begin position="649"/>
        <end position="722"/>
    </location>
</feature>
<feature type="compositionally biased region" description="Basic and acidic residues" evidence="5">
    <location>
        <begin position="664"/>
        <end position="687"/>
    </location>
</feature>
<comment type="caution">
    <text evidence="10">The sequence shown here is derived from an EMBL/GenBank/DDBJ whole genome shotgun (WGS) entry which is preliminary data.</text>
</comment>
<dbReference type="InterPro" id="IPR022642">
    <property type="entry name" value="CheR_C"/>
</dbReference>
<comment type="catalytic activity">
    <reaction evidence="1">
        <text>ATP + protein L-histidine = ADP + protein N-phospho-L-histidine.</text>
        <dbReference type="EC" id="2.7.13.3"/>
    </reaction>
</comment>
<evidence type="ECO:0000259" key="9">
    <source>
        <dbReference type="PROSITE" id="PS50123"/>
    </source>
</evidence>
<dbReference type="InterPro" id="IPR029063">
    <property type="entry name" value="SAM-dependent_MTases_sf"/>
</dbReference>
<feature type="active site" evidence="3">
    <location>
        <position position="53"/>
    </location>
</feature>
<dbReference type="InterPro" id="IPR000700">
    <property type="entry name" value="PAS-assoc_C"/>
</dbReference>
<evidence type="ECO:0000259" key="7">
    <source>
        <dbReference type="PROSITE" id="PS50113"/>
    </source>
</evidence>
<feature type="coiled-coil region" evidence="4">
    <location>
        <begin position="867"/>
        <end position="912"/>
    </location>
</feature>
<dbReference type="SUPFAM" id="SSF47384">
    <property type="entry name" value="Homodimeric domain of signal transducing histidine kinase"/>
    <property type="match status" value="1"/>
</dbReference>
<dbReference type="SUPFAM" id="SSF52738">
    <property type="entry name" value="Methylesterase CheB, C-terminal domain"/>
    <property type="match status" value="1"/>
</dbReference>
<accession>A0A3E0DHU5</accession>
<dbReference type="InterPro" id="IPR005467">
    <property type="entry name" value="His_kinase_dom"/>
</dbReference>
<evidence type="ECO:0000259" key="6">
    <source>
        <dbReference type="PROSITE" id="PS50109"/>
    </source>
</evidence>
<evidence type="ECO:0000256" key="2">
    <source>
        <dbReference type="ARBA" id="ARBA00012438"/>
    </source>
</evidence>
<dbReference type="InterPro" id="IPR035965">
    <property type="entry name" value="PAS-like_dom_sf"/>
</dbReference>
<dbReference type="SUPFAM" id="SSF55785">
    <property type="entry name" value="PYP-like sensor domain (PAS domain)"/>
    <property type="match status" value="1"/>
</dbReference>
<dbReference type="Gene3D" id="3.40.50.150">
    <property type="entry name" value="Vaccinia Virus protein VP39"/>
    <property type="match status" value="1"/>
</dbReference>
<proteinExistence type="predicted"/>
<dbReference type="PROSITE" id="PS50122">
    <property type="entry name" value="CHEB"/>
    <property type="match status" value="1"/>
</dbReference>
<protein>
    <recommendedName>
        <fullName evidence="2">histidine kinase</fullName>
        <ecNumber evidence="2">2.7.13.3</ecNumber>
    </recommendedName>
</protein>
<dbReference type="InterPro" id="IPR003661">
    <property type="entry name" value="HisK_dim/P_dom"/>
</dbReference>
<dbReference type="Pfam" id="PF08448">
    <property type="entry name" value="PAS_4"/>
    <property type="match status" value="1"/>
</dbReference>
<dbReference type="InterPro" id="IPR022641">
    <property type="entry name" value="CheR_N"/>
</dbReference>
<dbReference type="EMBL" id="QUNF01000022">
    <property type="protein sequence ID" value="REG82318.1"/>
    <property type="molecule type" value="Genomic_DNA"/>
</dbReference>
<dbReference type="Gene3D" id="3.40.50.180">
    <property type="entry name" value="Methylesterase CheB, C-terminal domain"/>
    <property type="match status" value="1"/>
</dbReference>
<keyword evidence="3" id="KW-0378">Hydrolase</keyword>
<dbReference type="InterPro" id="IPR050903">
    <property type="entry name" value="Bact_Chemotaxis_MeTrfase"/>
</dbReference>
<dbReference type="InterPro" id="IPR036890">
    <property type="entry name" value="HATPase_C_sf"/>
</dbReference>
<dbReference type="PROSITE" id="PS50109">
    <property type="entry name" value="HIS_KIN"/>
    <property type="match status" value="1"/>
</dbReference>
<dbReference type="EC" id="2.7.13.3" evidence="2"/>
<dbReference type="SUPFAM" id="SSF55874">
    <property type="entry name" value="ATPase domain of HSP90 chaperone/DNA topoisomerase II/histidine kinase"/>
    <property type="match status" value="1"/>
</dbReference>
<dbReference type="SMART" id="SM00388">
    <property type="entry name" value="HisKA"/>
    <property type="match status" value="1"/>
</dbReference>
<dbReference type="SMART" id="SM00138">
    <property type="entry name" value="MeTrc"/>
    <property type="match status" value="1"/>
</dbReference>
<dbReference type="SUPFAM" id="SSF47757">
    <property type="entry name" value="Chemotaxis receptor methyltransferase CheR, N-terminal domain"/>
    <property type="match status" value="1"/>
</dbReference>
<dbReference type="Pfam" id="PF03705">
    <property type="entry name" value="CheR_N"/>
    <property type="match status" value="1"/>
</dbReference>
<feature type="domain" description="CheR-type methyltransferase" evidence="9">
    <location>
        <begin position="222"/>
        <end position="475"/>
    </location>
</feature>
<evidence type="ECO:0000256" key="5">
    <source>
        <dbReference type="SAM" id="MobiDB-lite"/>
    </source>
</evidence>
<evidence type="ECO:0000313" key="10">
    <source>
        <dbReference type="EMBL" id="REG82318.1"/>
    </source>
</evidence>
<evidence type="ECO:0000256" key="4">
    <source>
        <dbReference type="SAM" id="Coils"/>
    </source>
</evidence>
<dbReference type="GO" id="GO:0000156">
    <property type="term" value="F:phosphorelay response regulator activity"/>
    <property type="evidence" value="ECO:0007669"/>
    <property type="project" value="InterPro"/>
</dbReference>
<keyword evidence="3" id="KW-0145">Chemotaxis</keyword>
<dbReference type="InterPro" id="IPR003594">
    <property type="entry name" value="HATPase_dom"/>
</dbReference>
<gene>
    <name evidence="10" type="ORF">C8N25_12264</name>
</gene>
<dbReference type="PANTHER" id="PTHR24422">
    <property type="entry name" value="CHEMOTAXIS PROTEIN METHYLTRANSFERASE"/>
    <property type="match status" value="1"/>
</dbReference>
<dbReference type="InterPro" id="IPR013656">
    <property type="entry name" value="PAS_4"/>
</dbReference>
<dbReference type="Gene3D" id="1.10.287.130">
    <property type="match status" value="1"/>
</dbReference>
<feature type="active site" evidence="3">
    <location>
        <position position="26"/>
    </location>
</feature>
<feature type="domain" description="Histidine kinase" evidence="6">
    <location>
        <begin position="912"/>
        <end position="1140"/>
    </location>
</feature>
<keyword evidence="11" id="KW-1185">Reference proteome</keyword>
<dbReference type="Gene3D" id="3.30.565.10">
    <property type="entry name" value="Histidine kinase-like ATPase, C-terminal domain"/>
    <property type="match status" value="1"/>
</dbReference>
<dbReference type="InterPro" id="IPR000673">
    <property type="entry name" value="Sig_transdc_resp-reg_Me-estase"/>
</dbReference>
<dbReference type="Pfam" id="PF01739">
    <property type="entry name" value="CheR"/>
    <property type="match status" value="1"/>
</dbReference>
<dbReference type="InterPro" id="IPR035909">
    <property type="entry name" value="CheB_C"/>
</dbReference>
<dbReference type="GO" id="GO:0005737">
    <property type="term" value="C:cytoplasm"/>
    <property type="evidence" value="ECO:0007669"/>
    <property type="project" value="InterPro"/>
</dbReference>
<keyword evidence="4" id="KW-0175">Coiled coil</keyword>
<dbReference type="Pfam" id="PF00512">
    <property type="entry name" value="HisKA"/>
    <property type="match status" value="1"/>
</dbReference>
<dbReference type="GO" id="GO:0006935">
    <property type="term" value="P:chemotaxis"/>
    <property type="evidence" value="ECO:0007669"/>
    <property type="project" value="UniProtKB-UniRule"/>
</dbReference>
<evidence type="ECO:0000256" key="1">
    <source>
        <dbReference type="ARBA" id="ARBA00000085"/>
    </source>
</evidence>
<dbReference type="GO" id="GO:0008757">
    <property type="term" value="F:S-adenosylmethionine-dependent methyltransferase activity"/>
    <property type="evidence" value="ECO:0007669"/>
    <property type="project" value="InterPro"/>
</dbReference>
<dbReference type="Pfam" id="PF02518">
    <property type="entry name" value="HATPase_c"/>
    <property type="match status" value="1"/>
</dbReference>
<feature type="domain" description="PAC" evidence="7">
    <location>
        <begin position="824"/>
        <end position="876"/>
    </location>
</feature>
<dbReference type="InterPro" id="IPR036097">
    <property type="entry name" value="HisK_dim/P_sf"/>
</dbReference>
<organism evidence="10 11">
    <name type="scientific">Algoriphagus antarcticus</name>
    <dbReference type="NCBI Taxonomy" id="238540"/>
    <lineage>
        <taxon>Bacteria</taxon>
        <taxon>Pseudomonadati</taxon>
        <taxon>Bacteroidota</taxon>
        <taxon>Cytophagia</taxon>
        <taxon>Cytophagales</taxon>
        <taxon>Cyclobacteriaceae</taxon>
        <taxon>Algoriphagus</taxon>
    </lineage>
</organism>
<dbReference type="GO" id="GO:0000155">
    <property type="term" value="F:phosphorelay sensor kinase activity"/>
    <property type="evidence" value="ECO:0007669"/>
    <property type="project" value="InterPro"/>
</dbReference>
<dbReference type="PRINTS" id="PR00996">
    <property type="entry name" value="CHERMTFRASE"/>
</dbReference>
<dbReference type="InterPro" id="IPR000780">
    <property type="entry name" value="CheR_MeTrfase"/>
</dbReference>
<dbReference type="AlphaFoldDB" id="A0A3E0DHU5"/>
<feature type="active site" evidence="3">
    <location>
        <position position="144"/>
    </location>
</feature>
<dbReference type="CDD" id="cd00082">
    <property type="entry name" value="HisKA"/>
    <property type="match status" value="1"/>
</dbReference>
<dbReference type="Pfam" id="PF01339">
    <property type="entry name" value="CheB_methylest"/>
    <property type="match status" value="1"/>
</dbReference>
<name>A0A3E0DHU5_9BACT</name>
<evidence type="ECO:0000313" key="11">
    <source>
        <dbReference type="Proteomes" id="UP000256405"/>
    </source>
</evidence>